<dbReference type="PROSITE" id="PS01011">
    <property type="entry name" value="FOLYLPOLYGLU_SYNT_1"/>
    <property type="match status" value="1"/>
</dbReference>
<dbReference type="InterPro" id="IPR018109">
    <property type="entry name" value="Folylpolyglutamate_synth_CS"/>
</dbReference>
<evidence type="ECO:0000256" key="1">
    <source>
        <dbReference type="ARBA" id="ARBA00004752"/>
    </source>
</evidence>
<keyword evidence="17" id="KW-1185">Reference proteome</keyword>
<keyword evidence="10 12" id="KW-0131">Cell cycle</keyword>
<keyword evidence="11 12" id="KW-0961">Cell wall biogenesis/degradation</keyword>
<evidence type="ECO:0000256" key="8">
    <source>
        <dbReference type="ARBA" id="ARBA00022960"/>
    </source>
</evidence>
<evidence type="ECO:0000256" key="11">
    <source>
        <dbReference type="ARBA" id="ARBA00023316"/>
    </source>
</evidence>
<dbReference type="RefSeq" id="WP_343782033.1">
    <property type="nucleotide sequence ID" value="NZ_BAAACZ010000009.1"/>
</dbReference>
<keyword evidence="9 12" id="KW-0573">Peptidoglycan synthesis</keyword>
<evidence type="ECO:0000256" key="4">
    <source>
        <dbReference type="ARBA" id="ARBA00022598"/>
    </source>
</evidence>
<keyword evidence="4 16" id="KW-0436">Ligase</keyword>
<keyword evidence="3" id="KW-0963">Cytoplasm</keyword>
<evidence type="ECO:0000256" key="2">
    <source>
        <dbReference type="ARBA" id="ARBA00005898"/>
    </source>
</evidence>
<feature type="domain" description="Mur ligase central" evidence="15">
    <location>
        <begin position="109"/>
        <end position="306"/>
    </location>
</feature>
<dbReference type="Pfam" id="PF01225">
    <property type="entry name" value="Mur_ligase"/>
    <property type="match status" value="1"/>
</dbReference>
<dbReference type="NCBIfam" id="TIGR01085">
    <property type="entry name" value="murE"/>
    <property type="match status" value="1"/>
</dbReference>
<dbReference type="EMBL" id="BAAACZ010000009">
    <property type="protein sequence ID" value="GAA0456032.1"/>
    <property type="molecule type" value="Genomic_DNA"/>
</dbReference>
<dbReference type="Gene3D" id="3.40.1390.10">
    <property type="entry name" value="MurE/MurF, N-terminal domain"/>
    <property type="match status" value="1"/>
</dbReference>
<keyword evidence="5 12" id="KW-0132">Cell division</keyword>
<dbReference type="Gene3D" id="3.90.190.20">
    <property type="entry name" value="Mur ligase, C-terminal domain"/>
    <property type="match status" value="1"/>
</dbReference>
<gene>
    <name evidence="16" type="ORF">GCM10008935_08600</name>
</gene>
<feature type="domain" description="Mur ligase N-terminal catalytic" evidence="13">
    <location>
        <begin position="31"/>
        <end position="97"/>
    </location>
</feature>
<evidence type="ECO:0000256" key="10">
    <source>
        <dbReference type="ARBA" id="ARBA00023306"/>
    </source>
</evidence>
<evidence type="ECO:0000313" key="17">
    <source>
        <dbReference type="Proteomes" id="UP001500740"/>
    </source>
</evidence>
<dbReference type="InterPro" id="IPR000713">
    <property type="entry name" value="Mur_ligase_N"/>
</dbReference>
<dbReference type="SUPFAM" id="SSF53244">
    <property type="entry name" value="MurD-like peptide ligases, peptide-binding domain"/>
    <property type="match status" value="1"/>
</dbReference>
<keyword evidence="8 12" id="KW-0133">Cell shape</keyword>
<evidence type="ECO:0000256" key="12">
    <source>
        <dbReference type="RuleBase" id="RU004135"/>
    </source>
</evidence>
<proteinExistence type="inferred from homology"/>
<keyword evidence="7" id="KW-0067">ATP-binding</keyword>
<dbReference type="SUPFAM" id="SSF63418">
    <property type="entry name" value="MurE/MurF N-terminal domain"/>
    <property type="match status" value="1"/>
</dbReference>
<reference evidence="16 17" key="1">
    <citation type="journal article" date="2019" name="Int. J. Syst. Evol. Microbiol.">
        <title>The Global Catalogue of Microorganisms (GCM) 10K type strain sequencing project: providing services to taxonomists for standard genome sequencing and annotation.</title>
        <authorList>
            <consortium name="The Broad Institute Genomics Platform"/>
            <consortium name="The Broad Institute Genome Sequencing Center for Infectious Disease"/>
            <person name="Wu L."/>
            <person name="Ma J."/>
        </authorList>
    </citation>
    <scope>NUCLEOTIDE SEQUENCE [LARGE SCALE GENOMIC DNA]</scope>
    <source>
        <strain evidence="16 17">JCM 14193</strain>
    </source>
</reference>
<dbReference type="SUPFAM" id="SSF53623">
    <property type="entry name" value="MurD-like peptide ligases, catalytic domain"/>
    <property type="match status" value="1"/>
</dbReference>
<evidence type="ECO:0000256" key="9">
    <source>
        <dbReference type="ARBA" id="ARBA00022984"/>
    </source>
</evidence>
<sequence>MMKLEETLTRVDYKLRGVDIAGLTINDITDHSGQVKQGSLFVAIDGYTADGHEFIDQAVKLGAVAVIGEKSVPNLSVPYIEVNNSREAIGQIAKAFYRDPLQYKKVIGVTGTNGKTTTSHLIHHLLQSSGVSTSLIGTARCVINSETFTNSQTTPSVLELYKHFYNSHDDVVVLEVSSHGLAQYRLVGVQFDYAIFTNLTYEHLDYHKDMEEYYSVKKQLFNQLTPKGQAIVNIDNEWGKRLYHELKQENKECIGIGRQTSADVVMKELVSVGNPSVTIQLNHETYHLTWSMLGIHNLYNLVLAYITGSAILKKHEQLQQLLPAFPGVPGRFEHSELPSGSKVVIDYAHTPDAIKEVLLTINEAKPKRVTHILGFKANRDESKREDMIKNSLEYSDVTILTTGDLDDFSQQEMTSHLNQYKTEFSKDQIEVVENRLEAIKGALTNSHKDDWVVITGQGHKQYQQPNELRTQSDQETIEYLRKHLSVEQPY</sequence>
<organism evidence="16 17">
    <name type="scientific">Alkalibacillus silvisoli</name>
    <dbReference type="NCBI Taxonomy" id="392823"/>
    <lineage>
        <taxon>Bacteria</taxon>
        <taxon>Bacillati</taxon>
        <taxon>Bacillota</taxon>
        <taxon>Bacilli</taxon>
        <taxon>Bacillales</taxon>
        <taxon>Bacillaceae</taxon>
        <taxon>Alkalibacillus</taxon>
    </lineage>
</organism>
<dbReference type="PANTHER" id="PTHR23135:SF4">
    <property type="entry name" value="UDP-N-ACETYLMURAMOYL-L-ALANYL-D-GLUTAMATE--2,6-DIAMINOPIMELATE LIGASE MURE HOMOLOG, CHLOROPLASTIC"/>
    <property type="match status" value="1"/>
</dbReference>
<evidence type="ECO:0000259" key="13">
    <source>
        <dbReference type="Pfam" id="PF01225"/>
    </source>
</evidence>
<dbReference type="InterPro" id="IPR004101">
    <property type="entry name" value="Mur_ligase_C"/>
</dbReference>
<evidence type="ECO:0000256" key="5">
    <source>
        <dbReference type="ARBA" id="ARBA00022618"/>
    </source>
</evidence>
<evidence type="ECO:0000313" key="16">
    <source>
        <dbReference type="EMBL" id="GAA0456032.1"/>
    </source>
</evidence>
<feature type="domain" description="Mur ligase C-terminal" evidence="14">
    <location>
        <begin position="330"/>
        <end position="458"/>
    </location>
</feature>
<dbReference type="GO" id="GO:0016874">
    <property type="term" value="F:ligase activity"/>
    <property type="evidence" value="ECO:0007669"/>
    <property type="project" value="UniProtKB-KW"/>
</dbReference>
<comment type="similarity">
    <text evidence="2">Belongs to the MurCDEF family. MurE subfamily.</text>
</comment>
<dbReference type="Gene3D" id="3.40.1190.10">
    <property type="entry name" value="Mur-like, catalytic domain"/>
    <property type="match status" value="1"/>
</dbReference>
<evidence type="ECO:0000256" key="3">
    <source>
        <dbReference type="ARBA" id="ARBA00022490"/>
    </source>
</evidence>
<keyword evidence="6" id="KW-0547">Nucleotide-binding</keyword>
<dbReference type="InterPro" id="IPR013221">
    <property type="entry name" value="Mur_ligase_cen"/>
</dbReference>
<dbReference type="InterPro" id="IPR005761">
    <property type="entry name" value="UDP-N-AcMur-Glu-dNH2Pim_ligase"/>
</dbReference>
<name>A0ABN0ZR84_9BACI</name>
<comment type="pathway">
    <text evidence="1 12">Cell wall biogenesis; peptidoglycan biosynthesis.</text>
</comment>
<dbReference type="InterPro" id="IPR035911">
    <property type="entry name" value="MurE/MurF_N"/>
</dbReference>
<evidence type="ECO:0000259" key="14">
    <source>
        <dbReference type="Pfam" id="PF02875"/>
    </source>
</evidence>
<evidence type="ECO:0000259" key="15">
    <source>
        <dbReference type="Pfam" id="PF08245"/>
    </source>
</evidence>
<dbReference type="Proteomes" id="UP001500740">
    <property type="component" value="Unassembled WGS sequence"/>
</dbReference>
<dbReference type="Pfam" id="PF02875">
    <property type="entry name" value="Mur_ligase_C"/>
    <property type="match status" value="1"/>
</dbReference>
<accession>A0ABN0ZR84</accession>
<comment type="subcellular location">
    <subcellularLocation>
        <location evidence="12">Cytoplasm</location>
    </subcellularLocation>
</comment>
<dbReference type="InterPro" id="IPR036565">
    <property type="entry name" value="Mur-like_cat_sf"/>
</dbReference>
<dbReference type="PANTHER" id="PTHR23135">
    <property type="entry name" value="MUR LIGASE FAMILY MEMBER"/>
    <property type="match status" value="1"/>
</dbReference>
<evidence type="ECO:0000256" key="7">
    <source>
        <dbReference type="ARBA" id="ARBA00022840"/>
    </source>
</evidence>
<dbReference type="Pfam" id="PF08245">
    <property type="entry name" value="Mur_ligase_M"/>
    <property type="match status" value="1"/>
</dbReference>
<dbReference type="NCBIfam" id="NF001126">
    <property type="entry name" value="PRK00139.1-4"/>
    <property type="match status" value="1"/>
</dbReference>
<protein>
    <submittedName>
        <fullName evidence="16">UDP-N-acetylmuramoyl-L-alanyl-D-glutamate--2, 6-diaminopimelate ligase</fullName>
    </submittedName>
</protein>
<evidence type="ECO:0000256" key="6">
    <source>
        <dbReference type="ARBA" id="ARBA00022741"/>
    </source>
</evidence>
<comment type="caution">
    <text evidence="16">The sequence shown here is derived from an EMBL/GenBank/DDBJ whole genome shotgun (WGS) entry which is preliminary data.</text>
</comment>
<dbReference type="InterPro" id="IPR036615">
    <property type="entry name" value="Mur_ligase_C_dom_sf"/>
</dbReference>